<evidence type="ECO:0000259" key="1">
    <source>
        <dbReference type="Pfam" id="PF07110"/>
    </source>
</evidence>
<evidence type="ECO:0000313" key="2">
    <source>
        <dbReference type="EMBL" id="MDQ0157741.1"/>
    </source>
</evidence>
<dbReference type="InterPro" id="IPR009799">
    <property type="entry name" value="EthD_dom"/>
</dbReference>
<dbReference type="Pfam" id="PF07110">
    <property type="entry name" value="EthD"/>
    <property type="match status" value="1"/>
</dbReference>
<dbReference type="SUPFAM" id="SSF54909">
    <property type="entry name" value="Dimeric alpha+beta barrel"/>
    <property type="match status" value="1"/>
</dbReference>
<dbReference type="RefSeq" id="WP_307152187.1">
    <property type="nucleotide sequence ID" value="NZ_JAUSTU010000036.1"/>
</dbReference>
<dbReference type="Proteomes" id="UP001231362">
    <property type="component" value="Unassembled WGS sequence"/>
</dbReference>
<organism evidence="2 3">
    <name type="scientific">Anoxybacillus andreesenii</name>
    <dbReference type="NCBI Taxonomy" id="1325932"/>
    <lineage>
        <taxon>Bacteria</taxon>
        <taxon>Bacillati</taxon>
        <taxon>Bacillota</taxon>
        <taxon>Bacilli</taxon>
        <taxon>Bacillales</taxon>
        <taxon>Anoxybacillaceae</taxon>
        <taxon>Anoxybacillus</taxon>
    </lineage>
</organism>
<dbReference type="Gene3D" id="3.30.70.100">
    <property type="match status" value="1"/>
</dbReference>
<dbReference type="InterPro" id="IPR011008">
    <property type="entry name" value="Dimeric_a/b-barrel"/>
</dbReference>
<keyword evidence="3" id="KW-1185">Reference proteome</keyword>
<protein>
    <submittedName>
        <fullName evidence="2">Uncharacterized protein (TIGR02118 family)</fullName>
    </submittedName>
</protein>
<dbReference type="EMBL" id="JAUSTU010000036">
    <property type="protein sequence ID" value="MDQ0157741.1"/>
    <property type="molecule type" value="Genomic_DNA"/>
</dbReference>
<evidence type="ECO:0000313" key="3">
    <source>
        <dbReference type="Proteomes" id="UP001231362"/>
    </source>
</evidence>
<proteinExistence type="predicted"/>
<accession>A0ABT9V9W3</accession>
<comment type="caution">
    <text evidence="2">The sequence shown here is derived from an EMBL/GenBank/DDBJ whole genome shotgun (WGS) entry which is preliminary data.</text>
</comment>
<dbReference type="NCBIfam" id="TIGR02118">
    <property type="entry name" value="EthD family reductase"/>
    <property type="match status" value="1"/>
</dbReference>
<reference evidence="2 3" key="1">
    <citation type="submission" date="2023-07" db="EMBL/GenBank/DDBJ databases">
        <title>Genomic Encyclopedia of Type Strains, Phase IV (KMG-IV): sequencing the most valuable type-strain genomes for metagenomic binning, comparative biology and taxonomic classification.</title>
        <authorList>
            <person name="Goeker M."/>
        </authorList>
    </citation>
    <scope>NUCLEOTIDE SEQUENCE [LARGE SCALE GENOMIC DNA]</scope>
    <source>
        <strain evidence="2 3">DSM 23948</strain>
    </source>
</reference>
<sequence length="109" mass="12645">MAKLMIQYQQPADKKGFEEYYFHTHAPLAQKVPNVKGSSINRVVKAQNISLDLYMIIELEFENLQILQQTMATPEWNDVMQDAQNLDKFLNEPPIIVITELPERESPLL</sequence>
<feature type="domain" description="EthD" evidence="1">
    <location>
        <begin position="10"/>
        <end position="85"/>
    </location>
</feature>
<gene>
    <name evidence="2" type="ORF">J2S07_004089</name>
</gene>
<name>A0ABT9V9W3_9BACL</name>